<dbReference type="Proteomes" id="UP000719267">
    <property type="component" value="Unassembled WGS sequence"/>
</dbReference>
<keyword evidence="3" id="KW-1185">Reference proteome</keyword>
<feature type="transmembrane region" description="Helical" evidence="1">
    <location>
        <begin position="130"/>
        <end position="154"/>
    </location>
</feature>
<dbReference type="RefSeq" id="WP_219038528.1">
    <property type="nucleotide sequence ID" value="NZ_JAHWDF010000001.1"/>
</dbReference>
<dbReference type="InterPro" id="IPR005625">
    <property type="entry name" value="PepSY-ass_TM"/>
</dbReference>
<feature type="transmembrane region" description="Helical" evidence="1">
    <location>
        <begin position="12"/>
        <end position="33"/>
    </location>
</feature>
<sequence length="350" mass="40167">MNNKKLLKYHSISGLIAGIFLFILGITGSILVFNSNIDNAIAQKYETQGFPEAFQLDSAIKNVQDQYKNWSTRIIHFKKGETFVFNVRKPNERKLVFVAPHTGKIIGEINEGSHLSKWMLKLHYSLHAGVIGKFIILIVGVLFFISLISGIILFRKNILKTLLFKVKLKKKNKRTYYSVLHRYIGVWALFLNLVLVFTGIFLSYNVAVGGLKKKSITSPPIVKTSVEKILNNLKKNHPDFNPEYIRLPSTKGKKIVINGPFKNDPFYYSIHYNKVEINYKTGKISKIKKTAHESFLYRFNSSILPFHYGQFAGIFGKIIYSVIGLSGPFLSITGFYLWYKRKKKKKKKAK</sequence>
<evidence type="ECO:0000256" key="1">
    <source>
        <dbReference type="SAM" id="Phobius"/>
    </source>
</evidence>
<gene>
    <name evidence="2" type="ORF">KW502_00300</name>
</gene>
<feature type="transmembrane region" description="Helical" evidence="1">
    <location>
        <begin position="318"/>
        <end position="339"/>
    </location>
</feature>
<feature type="transmembrane region" description="Helical" evidence="1">
    <location>
        <begin position="175"/>
        <end position="204"/>
    </location>
</feature>
<dbReference type="PANTHER" id="PTHR34219">
    <property type="entry name" value="IRON-REGULATED INNER MEMBRANE PROTEIN-RELATED"/>
    <property type="match status" value="1"/>
</dbReference>
<protein>
    <submittedName>
        <fullName evidence="2">PepSY domain-containing protein</fullName>
    </submittedName>
</protein>
<dbReference type="PANTHER" id="PTHR34219:SF8">
    <property type="entry name" value="PEPSY DOMAIN-CONTAINING PROTEIN"/>
    <property type="match status" value="1"/>
</dbReference>
<evidence type="ECO:0000313" key="3">
    <source>
        <dbReference type="Proteomes" id="UP000719267"/>
    </source>
</evidence>
<dbReference type="EMBL" id="JAHWDF010000001">
    <property type="protein sequence ID" value="MBW2960236.1"/>
    <property type="molecule type" value="Genomic_DNA"/>
</dbReference>
<accession>A0ABS6VY79</accession>
<reference evidence="2 3" key="1">
    <citation type="submission" date="2021-07" db="EMBL/GenBank/DDBJ databases">
        <title>Mesonia aestuariivivens sp. nov., isolated from a tidal flat.</title>
        <authorList>
            <person name="Kim Y.-O."/>
            <person name="Yoon J.-H."/>
        </authorList>
    </citation>
    <scope>NUCLEOTIDE SEQUENCE [LARGE SCALE GENOMIC DNA]</scope>
    <source>
        <strain evidence="2 3">JHPTF-M18</strain>
    </source>
</reference>
<keyword evidence="1" id="KW-0812">Transmembrane</keyword>
<keyword evidence="1" id="KW-1133">Transmembrane helix</keyword>
<name>A0ABS6VY79_9FLAO</name>
<dbReference type="Pfam" id="PF03929">
    <property type="entry name" value="PepSY_TM"/>
    <property type="match status" value="1"/>
</dbReference>
<organism evidence="2 3">
    <name type="scientific">Mesonia aestuariivivens</name>
    <dbReference type="NCBI Taxonomy" id="2796128"/>
    <lineage>
        <taxon>Bacteria</taxon>
        <taxon>Pseudomonadati</taxon>
        <taxon>Bacteroidota</taxon>
        <taxon>Flavobacteriia</taxon>
        <taxon>Flavobacteriales</taxon>
        <taxon>Flavobacteriaceae</taxon>
        <taxon>Mesonia</taxon>
    </lineage>
</organism>
<keyword evidence="1" id="KW-0472">Membrane</keyword>
<proteinExistence type="predicted"/>
<evidence type="ECO:0000313" key="2">
    <source>
        <dbReference type="EMBL" id="MBW2960236.1"/>
    </source>
</evidence>
<comment type="caution">
    <text evidence="2">The sequence shown here is derived from an EMBL/GenBank/DDBJ whole genome shotgun (WGS) entry which is preliminary data.</text>
</comment>